<organism evidence="2 3">
    <name type="scientific">Crenothrix polyspora</name>
    <dbReference type="NCBI Taxonomy" id="360316"/>
    <lineage>
        <taxon>Bacteria</taxon>
        <taxon>Pseudomonadati</taxon>
        <taxon>Pseudomonadota</taxon>
        <taxon>Gammaproteobacteria</taxon>
        <taxon>Methylococcales</taxon>
        <taxon>Crenotrichaceae</taxon>
        <taxon>Crenothrix</taxon>
    </lineage>
</organism>
<proteinExistence type="predicted"/>
<dbReference type="PANTHER" id="PTHR10412">
    <property type="entry name" value="MANNOSYL-OLIGOSACCHARIDE GLUCOSIDASE"/>
    <property type="match status" value="1"/>
</dbReference>
<dbReference type="Pfam" id="PF22422">
    <property type="entry name" value="MGH1-like_GH"/>
    <property type="match status" value="2"/>
</dbReference>
<dbReference type="GO" id="GO:0009311">
    <property type="term" value="P:oligosaccharide metabolic process"/>
    <property type="evidence" value="ECO:0007669"/>
    <property type="project" value="InterPro"/>
</dbReference>
<sequence length="893" mass="103088">MTTNEHLRIRENTGDLPPWWLWGPYVSERSWGTVREDYSANGDAWRYLPHDLARSKAYRWGEDGLAGICDRYQLLVFGLALWNGRDPILKERAFGLDAWEGNHGEDVKEYYFYLDNTPTHSYMRYLYKYPQGAFPYQDLINENQRRAGKGAEYELLDTGIFNDERYFDVEVEYAKVSPDDICIRITAFNRGPEAAPLHVLPQLWFRNTWAWSEPRGVEPCIKLIKVGQASKVTCLLADSSDCGPLPGLIFPYQLSNYYLYADGECTPLFTDNETNQHRVYGIATTESPRYCKDAFHRYLIQGETAINPTQAGTKAGLHYQLNIPAGESVQLILRLTSTATDQPFANIATIFSQRKAEADAFYATIHPPTASLELRQIQRQAFANLLWSKQIYLFDVHQWLKGDFPKAPPPACRFLIRNRHWQHLNSMRILLMPDKWEYPWFAAWDLAFACIPMALIDPAFAKEQLGLMLFEQFQHPNGQIPAYEWDFSDLNPPVHAFAVWRVYNIGKRRHHKTDRAFLERCFHKLLINFAWWINKVDTDGNNVFEGGFLGLDNIAVVDRSKPLPDGDVLEQSDATGWMAMYCLNMMRIALELAGENKTYEGLATKFLEHYVYIGAAMKRMGGCDYQLWDEADGFFYDVLHHADDSFDKFRVRSLVGLIPMFAVERLEVDWIEPFPHFRANLLWFLENRSYFAQFSYHAACQNNQMTYVLSIPNQNQIRQILAKVFDQNEFLSHFGIRSLSKVHAQHPFKYGIGEVRYEPAEAESKLKGGNSNWRGPIWFPTGFLMIEALRKLDTALGGSFQIEVCLDDSPAPVSMSLGALANELAQRMIRLFLPDANHRRPIYGDESHFNNNLHWRDHILFHEYFHAETGQGLGASHQTWTILVATLIDEWCP</sequence>
<evidence type="ECO:0000259" key="1">
    <source>
        <dbReference type="Pfam" id="PF22422"/>
    </source>
</evidence>
<dbReference type="RefSeq" id="WP_087145800.1">
    <property type="nucleotide sequence ID" value="NZ_FUKJ01000040.1"/>
</dbReference>
<gene>
    <name evidence="2" type="ORF">CRENPOLYSF2_1340002</name>
</gene>
<feature type="domain" description="Mannosylglycerate hydrolase MGH1-like glycoside hydrolase" evidence="1">
    <location>
        <begin position="438"/>
        <end position="544"/>
    </location>
</feature>
<keyword evidence="3" id="KW-1185">Reference proteome</keyword>
<dbReference type="AlphaFoldDB" id="A0A1R4H1T6"/>
<dbReference type="GO" id="GO:0004573">
    <property type="term" value="F:Glc3Man9GlcNAc2 oligosaccharide glucosidase activity"/>
    <property type="evidence" value="ECO:0007669"/>
    <property type="project" value="InterPro"/>
</dbReference>
<dbReference type="SUPFAM" id="SSF48208">
    <property type="entry name" value="Six-hairpin glycosidases"/>
    <property type="match status" value="1"/>
</dbReference>
<reference evidence="3" key="1">
    <citation type="submission" date="2017-02" db="EMBL/GenBank/DDBJ databases">
        <authorList>
            <person name="Daims H."/>
        </authorList>
    </citation>
    <scope>NUCLEOTIDE SEQUENCE [LARGE SCALE GENOMIC DNA]</scope>
</reference>
<protein>
    <recommendedName>
        <fullName evidence="1">Mannosylglycerate hydrolase MGH1-like glycoside hydrolase domain-containing protein</fullName>
    </recommendedName>
</protein>
<dbReference type="PANTHER" id="PTHR10412:SF10">
    <property type="entry name" value="GLYCOSYL HYDROLASE FAMILY 63 C-TERMINAL DOMAIN-CONTAINING PROTEIN"/>
    <property type="match status" value="1"/>
</dbReference>
<dbReference type="Gene3D" id="1.50.10.10">
    <property type="match status" value="1"/>
</dbReference>
<dbReference type="InterPro" id="IPR054491">
    <property type="entry name" value="MGH1-like_GH"/>
</dbReference>
<dbReference type="OrthoDB" id="9798687at2"/>
<name>A0A1R4H1T6_9GAMM</name>
<evidence type="ECO:0000313" key="3">
    <source>
        <dbReference type="Proteomes" id="UP000195442"/>
    </source>
</evidence>
<dbReference type="EMBL" id="FUKJ01000040">
    <property type="protein sequence ID" value="SJM89799.1"/>
    <property type="molecule type" value="Genomic_DNA"/>
</dbReference>
<feature type="domain" description="Mannosylglycerate hydrolase MGH1-like glycoside hydrolase" evidence="1">
    <location>
        <begin position="707"/>
        <end position="881"/>
    </location>
</feature>
<evidence type="ECO:0000313" key="2">
    <source>
        <dbReference type="EMBL" id="SJM89799.1"/>
    </source>
</evidence>
<dbReference type="Proteomes" id="UP000195442">
    <property type="component" value="Unassembled WGS sequence"/>
</dbReference>
<accession>A0A1R4H1T6</accession>
<dbReference type="InterPro" id="IPR012341">
    <property type="entry name" value="6hp_glycosidase-like_sf"/>
</dbReference>
<dbReference type="InterPro" id="IPR008928">
    <property type="entry name" value="6-hairpin_glycosidase_sf"/>
</dbReference>
<dbReference type="InterPro" id="IPR004888">
    <property type="entry name" value="Glycoside_hydrolase_63"/>
</dbReference>